<reference evidence="6" key="1">
    <citation type="submission" date="2022-07" db="EMBL/GenBank/DDBJ databases">
        <title>Phylogenomic reconstructions and comparative analyses of Kickxellomycotina fungi.</title>
        <authorList>
            <person name="Reynolds N.K."/>
            <person name="Stajich J.E."/>
            <person name="Barry K."/>
            <person name="Grigoriev I.V."/>
            <person name="Crous P."/>
            <person name="Smith M.E."/>
        </authorList>
    </citation>
    <scope>NUCLEOTIDE SEQUENCE</scope>
    <source>
        <strain evidence="6">BCRC 34489</strain>
    </source>
</reference>
<keyword evidence="1" id="KW-0343">GTPase activation</keyword>
<organism evidence="6 7">
    <name type="scientific">Coemansia interrupta</name>
    <dbReference type="NCBI Taxonomy" id="1126814"/>
    <lineage>
        <taxon>Eukaryota</taxon>
        <taxon>Fungi</taxon>
        <taxon>Fungi incertae sedis</taxon>
        <taxon>Zoopagomycota</taxon>
        <taxon>Kickxellomycotina</taxon>
        <taxon>Kickxellomycetes</taxon>
        <taxon>Kickxellales</taxon>
        <taxon>Kickxellaceae</taxon>
        <taxon>Coemansia</taxon>
    </lineage>
</organism>
<dbReference type="InterPro" id="IPR001849">
    <property type="entry name" value="PH_domain"/>
</dbReference>
<dbReference type="Gene3D" id="3.30.1520.10">
    <property type="entry name" value="Phox-like domain"/>
    <property type="match status" value="1"/>
</dbReference>
<feature type="compositionally biased region" description="Basic and acidic residues" evidence="2">
    <location>
        <begin position="1177"/>
        <end position="1186"/>
    </location>
</feature>
<feature type="compositionally biased region" description="Low complexity" evidence="2">
    <location>
        <begin position="1466"/>
        <end position="1476"/>
    </location>
</feature>
<feature type="domain" description="Rho-GAP" evidence="5">
    <location>
        <begin position="1241"/>
        <end position="1436"/>
    </location>
</feature>
<dbReference type="PROSITE" id="PS50003">
    <property type="entry name" value="PH_DOMAIN"/>
    <property type="match status" value="1"/>
</dbReference>
<feature type="region of interest" description="Disordered" evidence="2">
    <location>
        <begin position="75"/>
        <end position="110"/>
    </location>
</feature>
<feature type="region of interest" description="Disordered" evidence="2">
    <location>
        <begin position="1578"/>
        <end position="1613"/>
    </location>
</feature>
<feature type="region of interest" description="Disordered" evidence="2">
    <location>
        <begin position="1139"/>
        <end position="1222"/>
    </location>
</feature>
<dbReference type="Proteomes" id="UP001140172">
    <property type="component" value="Unassembled WGS sequence"/>
</dbReference>
<feature type="compositionally biased region" description="Polar residues" evidence="2">
    <location>
        <begin position="1529"/>
        <end position="1542"/>
    </location>
</feature>
<dbReference type="Pfam" id="PF00169">
    <property type="entry name" value="PH"/>
    <property type="match status" value="1"/>
</dbReference>
<sequence length="1613" mass="172506">MSYTEAKAATAAAPGAGMGSAIGDENDYSGDEEMDVIHIIQERDAYKRETERLRKIIENQRFIIKSLQDQMARKQSFSSINTPSVRNSGISTDAGEQAAGGTPRMAPVAEAGSGASNALGLSSLSVKTPTKGLGLGVGASSVRKGSQGSSLGSPLAAAAATTAALDTRESLDMASGGANMRPWAKSTRLSEIYADYSARHNSVSPMFKPANGAWAGPNGAEATQDHARIRSTSGSSFTESLKASIRRTEWPTEWGAQGEAGYASDRTSGVAEDASRRPSLTPEAARQQGGAYVDAQPKHDSAFGNVVSAARTAGPPGASERRIGTPVPDLASESVDINGGGTHGSAPPVARSASGGSSIAPSTPLPAAPTNRVNSPAVQSPSEVMVLRPVSMAEQRPTVPGGKHMATPIQEVVEEDADAWQSGALQGYEYEIPVGAAGDRDSRFSIDAFSSEQGQQHGQPPSQNQPMARSQPASQNQHRHHPQGHSHNQNHPYGQRQQHQQHQQHPSAPHAPKMQAPSPSRGPGPAVEKTVTWNLGDDGGSAMSVPQAAAGGGGQMPGADRRPSNHQIPALLAQQSTRSLGETAGGQGGSKAASQSTAEAFLNQPALTSLDNIDIQIKDSRIKIDERGKEVNVYMIDVVFRRETSGLSLHEMIVDAQQPAIVVWTVEKRYSDFVSLHSSLRQAISRERVGDRLERLPEKELFRANAPTKSDRRKQWFERYLKRALTLGLRDQGAMLQFLSTNRTMEPEKSMPILLGHKEGFLVKKGKNFGGWKRRYYVCKSTPPVLEYSDSPGGSTTGQINLSGAVVKTGKARAKTGGSGGGGGGKESDMFRHAFMIEERPRREGKEPVSHPLWAESDRERDEWVMALRYVIVRESDGPERAMKEVERYASYTRRKDADVLMIQQIQTSITHEQGARRSIEHSRWREEQREGAAKMASPLSNQLRPQSYPAESPESDSDLEPPRAQRYADAADAMRSPVLAATLSTSFSGGGAAGESLAAQGERLSVHYVPSEISTIESSIYSSYNGGSGGGPDAAADRGDAGGRSSYASVVDDSEGSPAGELATPGVSAIATAATSAADSPLTGTYHADASPARPQQQQQQPQRLPFTKNAVGRIVHEEEAAPELPENTPLVTTDILGIGRQDAGGGTGGGAGGTGGRSREEKKRGRITFMWGKRRAAETSDHPVPDSLSPGTNPYGAPADAPPVPAPSTPRRLRRGSTSNDVRSVLTRAAPFKGPVFGMPLELAVDQTRVKEHYHLPAVVYRCLEYLDAKKAWLEEGIYRLSGAALTLASLRKEFNSSRDYNLLKLSKPPDVHAVANLLKAYLRELPEKVLTTRLYLDFVRVADLAERSDRVHELGCLVSDMPLANYTLLRALTAHLIRIVQKADVNRMTLRNIGIVFSPSLGIPVHLFNLLMVEFEYIFWVNDSGVPEPRSLAADAAALSASVPTALNRLVDTRDAVRDDSARPAPSRHAPPSGLRHVASRPELGTGAASDATGASTWAPTPTEPMFSSAADLTRGYSRYPPVGPQTPTIGAASSSQGQGAPLQPGRSNRNSIQYNVGAPRELIFQETAITVPARILESEGEDDDFLGDDHESSQHSAPIDGPQPSRPWS</sequence>
<feature type="compositionally biased region" description="Polar residues" evidence="2">
    <location>
        <begin position="450"/>
        <end position="476"/>
    </location>
</feature>
<dbReference type="EMBL" id="JANBUM010000004">
    <property type="protein sequence ID" value="KAJ2788158.1"/>
    <property type="molecule type" value="Genomic_DNA"/>
</dbReference>
<evidence type="ECO:0000313" key="7">
    <source>
        <dbReference type="Proteomes" id="UP001140172"/>
    </source>
</evidence>
<dbReference type="SMART" id="SM00233">
    <property type="entry name" value="PH"/>
    <property type="match status" value="1"/>
</dbReference>
<accession>A0A9W8HTR7</accession>
<feature type="compositionally biased region" description="Polar residues" evidence="2">
    <location>
        <begin position="75"/>
        <end position="91"/>
    </location>
</feature>
<dbReference type="GO" id="GO:0005096">
    <property type="term" value="F:GTPase activator activity"/>
    <property type="evidence" value="ECO:0007669"/>
    <property type="project" value="UniProtKB-KW"/>
</dbReference>
<feature type="compositionally biased region" description="Basic and acidic residues" evidence="2">
    <location>
        <begin position="914"/>
        <end position="933"/>
    </location>
</feature>
<gene>
    <name evidence="6" type="primary">BEM3</name>
    <name evidence="6" type="ORF">GGI15_000179</name>
</gene>
<dbReference type="InterPro" id="IPR008936">
    <property type="entry name" value="Rho_GTPase_activation_prot"/>
</dbReference>
<dbReference type="PANTHER" id="PTHR23176">
    <property type="entry name" value="RHO/RAC/CDC GTPASE-ACTIVATING PROTEIN"/>
    <property type="match status" value="1"/>
</dbReference>
<feature type="region of interest" description="Disordered" evidence="2">
    <location>
        <begin position="240"/>
        <end position="382"/>
    </location>
</feature>
<dbReference type="InterPro" id="IPR001683">
    <property type="entry name" value="PX_dom"/>
</dbReference>
<name>A0A9W8HTR7_9FUNG</name>
<feature type="region of interest" description="Disordered" evidence="2">
    <location>
        <begin position="909"/>
        <end position="964"/>
    </location>
</feature>
<evidence type="ECO:0000259" key="4">
    <source>
        <dbReference type="PROSITE" id="PS50195"/>
    </source>
</evidence>
<dbReference type="PROSITE" id="PS50238">
    <property type="entry name" value="RHOGAP"/>
    <property type="match status" value="1"/>
</dbReference>
<protein>
    <submittedName>
        <fullName evidence="6">Rho GTPase activating protein</fullName>
    </submittedName>
</protein>
<dbReference type="Pfam" id="PF00787">
    <property type="entry name" value="PX"/>
    <property type="match status" value="1"/>
</dbReference>
<dbReference type="SUPFAM" id="SSF48350">
    <property type="entry name" value="GTPase activation domain, GAP"/>
    <property type="match status" value="1"/>
</dbReference>
<evidence type="ECO:0000256" key="2">
    <source>
        <dbReference type="SAM" id="MobiDB-lite"/>
    </source>
</evidence>
<feature type="compositionally biased region" description="Polar residues" evidence="2">
    <location>
        <begin position="371"/>
        <end position="382"/>
    </location>
</feature>
<comment type="caution">
    <text evidence="6">The sequence shown here is derived from an EMBL/GenBank/DDBJ whole genome shotgun (WGS) entry which is preliminary data.</text>
</comment>
<evidence type="ECO:0000256" key="1">
    <source>
        <dbReference type="ARBA" id="ARBA00022468"/>
    </source>
</evidence>
<feature type="region of interest" description="Disordered" evidence="2">
    <location>
        <begin position="1026"/>
        <end position="1064"/>
    </location>
</feature>
<dbReference type="Gene3D" id="1.10.555.10">
    <property type="entry name" value="Rho GTPase activation protein"/>
    <property type="match status" value="1"/>
</dbReference>
<dbReference type="CDD" id="cd06093">
    <property type="entry name" value="PX_domain"/>
    <property type="match status" value="1"/>
</dbReference>
<proteinExistence type="predicted"/>
<dbReference type="PANTHER" id="PTHR23176:SF129">
    <property type="entry name" value="RHO GTPASE ACTIVATING PROTEIN AT 16F, ISOFORM E-RELATED"/>
    <property type="match status" value="1"/>
</dbReference>
<dbReference type="SMART" id="SM00324">
    <property type="entry name" value="RhoGAP"/>
    <property type="match status" value="1"/>
</dbReference>
<feature type="region of interest" description="Disordered" evidence="2">
    <location>
        <begin position="450"/>
        <end position="564"/>
    </location>
</feature>
<dbReference type="OrthoDB" id="185175at2759"/>
<dbReference type="Pfam" id="PF00620">
    <property type="entry name" value="RhoGAP"/>
    <property type="match status" value="1"/>
</dbReference>
<evidence type="ECO:0000259" key="3">
    <source>
        <dbReference type="PROSITE" id="PS50003"/>
    </source>
</evidence>
<feature type="compositionally biased region" description="Low complexity" evidence="2">
    <location>
        <begin position="495"/>
        <end position="505"/>
    </location>
</feature>
<dbReference type="InterPro" id="IPR050729">
    <property type="entry name" value="Rho-GAP"/>
</dbReference>
<dbReference type="InterPro" id="IPR036871">
    <property type="entry name" value="PX_dom_sf"/>
</dbReference>
<dbReference type="Gene3D" id="2.30.29.30">
    <property type="entry name" value="Pleckstrin-homology domain (PH domain)/Phosphotyrosine-binding domain (PTB)"/>
    <property type="match status" value="1"/>
</dbReference>
<feature type="domain" description="PX" evidence="4">
    <location>
        <begin position="612"/>
        <end position="746"/>
    </location>
</feature>
<dbReference type="PROSITE" id="PS50195">
    <property type="entry name" value="PX"/>
    <property type="match status" value="1"/>
</dbReference>
<feature type="domain" description="PH" evidence="3">
    <location>
        <begin position="755"/>
        <end position="873"/>
    </location>
</feature>
<dbReference type="GO" id="GO:0005737">
    <property type="term" value="C:cytoplasm"/>
    <property type="evidence" value="ECO:0007669"/>
    <property type="project" value="TreeGrafter"/>
</dbReference>
<feature type="compositionally biased region" description="Low complexity" evidence="2">
    <location>
        <begin position="1488"/>
        <end position="1502"/>
    </location>
</feature>
<evidence type="ECO:0000313" key="6">
    <source>
        <dbReference type="EMBL" id="KAJ2788158.1"/>
    </source>
</evidence>
<feature type="compositionally biased region" description="Gly residues" evidence="2">
    <location>
        <begin position="1144"/>
        <end position="1158"/>
    </location>
</feature>
<dbReference type="GO" id="GO:0007165">
    <property type="term" value="P:signal transduction"/>
    <property type="evidence" value="ECO:0007669"/>
    <property type="project" value="InterPro"/>
</dbReference>
<feature type="compositionally biased region" description="Low complexity" evidence="2">
    <location>
        <begin position="1"/>
        <end position="23"/>
    </location>
</feature>
<feature type="region of interest" description="Disordered" evidence="2">
    <location>
        <begin position="1457"/>
        <end position="1556"/>
    </location>
</feature>
<feature type="region of interest" description="Disordered" evidence="2">
    <location>
        <begin position="1081"/>
        <end position="1107"/>
    </location>
</feature>
<dbReference type="SUPFAM" id="SSF64268">
    <property type="entry name" value="PX domain"/>
    <property type="match status" value="1"/>
</dbReference>
<dbReference type="InterPro" id="IPR000198">
    <property type="entry name" value="RhoGAP_dom"/>
</dbReference>
<dbReference type="GO" id="GO:0035091">
    <property type="term" value="F:phosphatidylinositol binding"/>
    <property type="evidence" value="ECO:0007669"/>
    <property type="project" value="InterPro"/>
</dbReference>
<dbReference type="InterPro" id="IPR011993">
    <property type="entry name" value="PH-like_dom_sf"/>
</dbReference>
<keyword evidence="7" id="KW-1185">Reference proteome</keyword>
<evidence type="ECO:0000259" key="5">
    <source>
        <dbReference type="PROSITE" id="PS50238"/>
    </source>
</evidence>
<dbReference type="SUPFAM" id="SSF50729">
    <property type="entry name" value="PH domain-like"/>
    <property type="match status" value="1"/>
</dbReference>
<feature type="region of interest" description="Disordered" evidence="2">
    <location>
        <begin position="1"/>
        <end position="27"/>
    </location>
</feature>